<evidence type="ECO:0000259" key="1">
    <source>
        <dbReference type="PROSITE" id="PS50181"/>
    </source>
</evidence>
<gene>
    <name evidence="2" type="ORF">ANANG_G00277930</name>
</gene>
<comment type="caution">
    <text evidence="2">The sequence shown here is derived from an EMBL/GenBank/DDBJ whole genome shotgun (WGS) entry which is preliminary data.</text>
</comment>
<dbReference type="InterPro" id="IPR038946">
    <property type="entry name" value="FBXO47"/>
</dbReference>
<dbReference type="Proteomes" id="UP001044222">
    <property type="component" value="Chromosome 16"/>
</dbReference>
<dbReference type="PROSITE" id="PS50181">
    <property type="entry name" value="FBOX"/>
    <property type="match status" value="1"/>
</dbReference>
<dbReference type="InterPro" id="IPR001810">
    <property type="entry name" value="F-box_dom"/>
</dbReference>
<evidence type="ECO:0000313" key="2">
    <source>
        <dbReference type="EMBL" id="KAG5833630.1"/>
    </source>
</evidence>
<name>A0A9D3LMA3_ANGAN</name>
<dbReference type="EMBL" id="JAFIRN010000016">
    <property type="protein sequence ID" value="KAG5833630.1"/>
    <property type="molecule type" value="Genomic_DNA"/>
</dbReference>
<feature type="domain" description="F-box" evidence="1">
    <location>
        <begin position="38"/>
        <end position="87"/>
    </location>
</feature>
<dbReference type="InterPro" id="IPR056622">
    <property type="entry name" value="ARM_FBXO47"/>
</dbReference>
<sequence>MESISENFTMTHKYHRSCKAQHYASRTVSTRSQCRTMQGFFERLPAEVLDMVLECLSVMDISVFSMVSKAINSYITGYVSTQAWRNRMIMLKFHHSASPTQEDCILDHYRSLGVLFKRCTLLLPTKDRLKFIYSKFSQVPCFTMERCTSSPGCLGFASYGVFLQTLIAGWDELECHRVFNFLCEFTNLPRKIETIVNGKPGACHKLELQIRLFCRNVLLDPWQNRRDTLFWLTRILKLWPMVSQARLLFVLYGPLLPDGKIGWHEMLDGVVAQCGLWDLAKAVILLYTDAEAKDWSADTLLGIIEEMTVVPEAWHMENMARLLVLCGNSICYSVLASRAVNRRFLEISRLIVFLILVCEKDGFCMSWPVKMMQQICKVFPTSEDKWSFVKGVESMLSEVAMEMYEVIMAGERNEELDTFQSLCNLLNASSHFHTEMVYMFLKKD</sequence>
<reference evidence="2" key="1">
    <citation type="submission" date="2021-01" db="EMBL/GenBank/DDBJ databases">
        <title>A chromosome-scale assembly of European eel, Anguilla anguilla.</title>
        <authorList>
            <person name="Henkel C."/>
            <person name="Jong-Raadsen S.A."/>
            <person name="Dufour S."/>
            <person name="Weltzien F.-A."/>
            <person name="Palstra A.P."/>
            <person name="Pelster B."/>
            <person name="Spaink H.P."/>
            <person name="Van Den Thillart G.E."/>
            <person name="Jansen H."/>
            <person name="Zahm M."/>
            <person name="Klopp C."/>
            <person name="Cedric C."/>
            <person name="Louis A."/>
            <person name="Berthelot C."/>
            <person name="Parey E."/>
            <person name="Roest Crollius H."/>
            <person name="Montfort J."/>
            <person name="Robinson-Rechavi M."/>
            <person name="Bucao C."/>
            <person name="Bouchez O."/>
            <person name="Gislard M."/>
            <person name="Lluch J."/>
            <person name="Milhes M."/>
            <person name="Lampietro C."/>
            <person name="Lopez Roques C."/>
            <person name="Donnadieu C."/>
            <person name="Braasch I."/>
            <person name="Desvignes T."/>
            <person name="Postlethwait J."/>
            <person name="Bobe J."/>
            <person name="Guiguen Y."/>
            <person name="Dirks R."/>
        </authorList>
    </citation>
    <scope>NUCLEOTIDE SEQUENCE</scope>
    <source>
        <strain evidence="2">Tag_6206</strain>
        <tissue evidence="2">Liver</tissue>
    </source>
</reference>
<dbReference type="PANTHER" id="PTHR34098">
    <property type="entry name" value="F-BOX ONLY PROTEIN 47"/>
    <property type="match status" value="1"/>
</dbReference>
<dbReference type="PANTHER" id="PTHR34098:SF1">
    <property type="entry name" value="F-BOX ONLY PROTEIN 47"/>
    <property type="match status" value="1"/>
</dbReference>
<dbReference type="InterPro" id="IPR036047">
    <property type="entry name" value="F-box-like_dom_sf"/>
</dbReference>
<protein>
    <recommendedName>
        <fullName evidence="1">F-box domain-containing protein</fullName>
    </recommendedName>
</protein>
<dbReference type="AlphaFoldDB" id="A0A9D3LMA3"/>
<evidence type="ECO:0000313" key="3">
    <source>
        <dbReference type="Proteomes" id="UP001044222"/>
    </source>
</evidence>
<accession>A0A9D3LMA3</accession>
<keyword evidence="3" id="KW-1185">Reference proteome</keyword>
<proteinExistence type="predicted"/>
<dbReference type="SUPFAM" id="SSF81383">
    <property type="entry name" value="F-box domain"/>
    <property type="match status" value="1"/>
</dbReference>
<dbReference type="Pfam" id="PF00646">
    <property type="entry name" value="F-box"/>
    <property type="match status" value="1"/>
</dbReference>
<organism evidence="2 3">
    <name type="scientific">Anguilla anguilla</name>
    <name type="common">European freshwater eel</name>
    <name type="synonym">Muraena anguilla</name>
    <dbReference type="NCBI Taxonomy" id="7936"/>
    <lineage>
        <taxon>Eukaryota</taxon>
        <taxon>Metazoa</taxon>
        <taxon>Chordata</taxon>
        <taxon>Craniata</taxon>
        <taxon>Vertebrata</taxon>
        <taxon>Euteleostomi</taxon>
        <taxon>Actinopterygii</taxon>
        <taxon>Neopterygii</taxon>
        <taxon>Teleostei</taxon>
        <taxon>Anguilliformes</taxon>
        <taxon>Anguillidae</taxon>
        <taxon>Anguilla</taxon>
    </lineage>
</organism>
<dbReference type="Pfam" id="PF24467">
    <property type="entry name" value="ARM_FBXO47"/>
    <property type="match status" value="1"/>
</dbReference>